<protein>
    <submittedName>
        <fullName evidence="3">Ovule protein</fullName>
    </submittedName>
</protein>
<proteinExistence type="predicted"/>
<sequence length="73" mass="8384">MCIHTFEESSAGKRKCIKFFGETLVNIYMCSIKSIKAKCQLKHEKSMGLWLPCKSILTVLLDFARLSFLKILL</sequence>
<keyword evidence="2" id="KW-1185">Reference proteome</keyword>
<reference evidence="3" key="1">
    <citation type="submission" date="2017-02" db="UniProtKB">
        <authorList>
            <consortium name="WormBaseParasite"/>
        </authorList>
    </citation>
    <scope>IDENTIFICATION</scope>
</reference>
<name>A0A0N4X032_HAEPC</name>
<evidence type="ECO:0000313" key="2">
    <source>
        <dbReference type="Proteomes" id="UP000268014"/>
    </source>
</evidence>
<dbReference type="EMBL" id="UZAF01020038">
    <property type="protein sequence ID" value="VDO65796.1"/>
    <property type="molecule type" value="Genomic_DNA"/>
</dbReference>
<organism evidence="3">
    <name type="scientific">Haemonchus placei</name>
    <name type="common">Barber's pole worm</name>
    <dbReference type="NCBI Taxonomy" id="6290"/>
    <lineage>
        <taxon>Eukaryota</taxon>
        <taxon>Metazoa</taxon>
        <taxon>Ecdysozoa</taxon>
        <taxon>Nematoda</taxon>
        <taxon>Chromadorea</taxon>
        <taxon>Rhabditida</taxon>
        <taxon>Rhabditina</taxon>
        <taxon>Rhabditomorpha</taxon>
        <taxon>Strongyloidea</taxon>
        <taxon>Trichostrongylidae</taxon>
        <taxon>Haemonchus</taxon>
    </lineage>
</organism>
<accession>A0A0N4X032</accession>
<gene>
    <name evidence="1" type="ORF">HPLM_LOCUS17577</name>
</gene>
<reference evidence="1 2" key="2">
    <citation type="submission" date="2018-11" db="EMBL/GenBank/DDBJ databases">
        <authorList>
            <consortium name="Pathogen Informatics"/>
        </authorList>
    </citation>
    <scope>NUCLEOTIDE SEQUENCE [LARGE SCALE GENOMIC DNA]</scope>
    <source>
        <strain evidence="1 2">MHpl1</strain>
    </source>
</reference>
<evidence type="ECO:0000313" key="3">
    <source>
        <dbReference type="WBParaSite" id="HPLM_0001758701-mRNA-1"/>
    </source>
</evidence>
<dbReference type="AlphaFoldDB" id="A0A0N4X032"/>
<evidence type="ECO:0000313" key="1">
    <source>
        <dbReference type="EMBL" id="VDO65796.1"/>
    </source>
</evidence>
<dbReference type="WBParaSite" id="HPLM_0001758701-mRNA-1">
    <property type="protein sequence ID" value="HPLM_0001758701-mRNA-1"/>
    <property type="gene ID" value="HPLM_0001758701"/>
</dbReference>
<dbReference type="Proteomes" id="UP000268014">
    <property type="component" value="Unassembled WGS sequence"/>
</dbReference>